<comment type="cofactor">
    <cofactor evidence="1">
        <name>a divalent metal cation</name>
        <dbReference type="ChEBI" id="CHEBI:60240"/>
    </cofactor>
</comment>
<evidence type="ECO:0000256" key="6">
    <source>
        <dbReference type="ARBA" id="ARBA00022801"/>
    </source>
</evidence>
<keyword evidence="5" id="KW-0479">Metal-binding</keyword>
<dbReference type="InterPro" id="IPR027806">
    <property type="entry name" value="HARBI1_dom"/>
</dbReference>
<dbReference type="InterPro" id="IPR045249">
    <property type="entry name" value="HARBI1-like"/>
</dbReference>
<keyword evidence="4" id="KW-0540">Nuclease</keyword>
<accession>A0AAV0WJ07</accession>
<dbReference type="EMBL" id="CARXXK010000002">
    <property type="protein sequence ID" value="CAI6355652.1"/>
    <property type="molecule type" value="Genomic_DNA"/>
</dbReference>
<keyword evidence="7" id="KW-0539">Nucleus</keyword>
<keyword evidence="10" id="KW-1185">Reference proteome</keyword>
<comment type="similarity">
    <text evidence="3">Belongs to the HARBI1 family.</text>
</comment>
<organism evidence="9 10">
    <name type="scientific">Macrosiphum euphorbiae</name>
    <name type="common">potato aphid</name>
    <dbReference type="NCBI Taxonomy" id="13131"/>
    <lineage>
        <taxon>Eukaryota</taxon>
        <taxon>Metazoa</taxon>
        <taxon>Ecdysozoa</taxon>
        <taxon>Arthropoda</taxon>
        <taxon>Hexapoda</taxon>
        <taxon>Insecta</taxon>
        <taxon>Pterygota</taxon>
        <taxon>Neoptera</taxon>
        <taxon>Paraneoptera</taxon>
        <taxon>Hemiptera</taxon>
        <taxon>Sternorrhyncha</taxon>
        <taxon>Aphidomorpha</taxon>
        <taxon>Aphidoidea</taxon>
        <taxon>Aphididae</taxon>
        <taxon>Macrosiphini</taxon>
        <taxon>Macrosiphum</taxon>
    </lineage>
</organism>
<name>A0AAV0WJ07_9HEMI</name>
<dbReference type="Proteomes" id="UP001160148">
    <property type="component" value="Unassembled WGS sequence"/>
</dbReference>
<dbReference type="GO" id="GO:0016787">
    <property type="term" value="F:hydrolase activity"/>
    <property type="evidence" value="ECO:0007669"/>
    <property type="project" value="UniProtKB-KW"/>
</dbReference>
<dbReference type="Pfam" id="PF13359">
    <property type="entry name" value="DDE_Tnp_4"/>
    <property type="match status" value="1"/>
</dbReference>
<comment type="subcellular location">
    <subcellularLocation>
        <location evidence="2">Nucleus</location>
    </subcellularLocation>
</comment>
<evidence type="ECO:0000256" key="7">
    <source>
        <dbReference type="ARBA" id="ARBA00023242"/>
    </source>
</evidence>
<dbReference type="PANTHER" id="PTHR22930:SF269">
    <property type="entry name" value="NUCLEASE HARBI1-LIKE PROTEIN"/>
    <property type="match status" value="1"/>
</dbReference>
<keyword evidence="6" id="KW-0378">Hydrolase</keyword>
<protein>
    <recommendedName>
        <fullName evidence="8">DDE Tnp4 domain-containing protein</fullName>
    </recommendedName>
</protein>
<evidence type="ECO:0000313" key="10">
    <source>
        <dbReference type="Proteomes" id="UP001160148"/>
    </source>
</evidence>
<comment type="caution">
    <text evidence="9">The sequence shown here is derived from an EMBL/GenBank/DDBJ whole genome shotgun (WGS) entry which is preliminary data.</text>
</comment>
<dbReference type="GO" id="GO:0046872">
    <property type="term" value="F:metal ion binding"/>
    <property type="evidence" value="ECO:0007669"/>
    <property type="project" value="UniProtKB-KW"/>
</dbReference>
<proteinExistence type="inferred from homology"/>
<reference evidence="9 10" key="1">
    <citation type="submission" date="2023-01" db="EMBL/GenBank/DDBJ databases">
        <authorList>
            <person name="Whitehead M."/>
        </authorList>
    </citation>
    <scope>NUCLEOTIDE SEQUENCE [LARGE SCALE GENOMIC DNA]</scope>
</reference>
<dbReference type="AlphaFoldDB" id="A0AAV0WJ07"/>
<dbReference type="PANTHER" id="PTHR22930">
    <property type="match status" value="1"/>
</dbReference>
<dbReference type="GO" id="GO:0004518">
    <property type="term" value="F:nuclease activity"/>
    <property type="evidence" value="ECO:0007669"/>
    <property type="project" value="UniProtKB-KW"/>
</dbReference>
<evidence type="ECO:0000256" key="1">
    <source>
        <dbReference type="ARBA" id="ARBA00001968"/>
    </source>
</evidence>
<evidence type="ECO:0000259" key="8">
    <source>
        <dbReference type="Pfam" id="PF13359"/>
    </source>
</evidence>
<evidence type="ECO:0000313" key="9">
    <source>
        <dbReference type="EMBL" id="CAI6355652.1"/>
    </source>
</evidence>
<evidence type="ECO:0000256" key="2">
    <source>
        <dbReference type="ARBA" id="ARBA00004123"/>
    </source>
</evidence>
<gene>
    <name evidence="9" type="ORF">MEUPH1_LOCUS11481</name>
</gene>
<sequence>MFKHFTTSDLAMIAIALDEEEERNVQQRIWVHDILLKRHIEGEFVTLYKQLSDHEEKFFKYFRMTKIQFNVLLSKIKNTIRKKNTCFRKAISPREKLAVCLRFLATGDSFQTISFSYRLGHSTVQSIVLEVCTAIISNLKEECIPMPKEDDWKTISNEFWEIWNFPNCIGALDGKHVVIEAPPNSGSLYFNYKKTFSIVLMALVDAKYKFIAVDIGAYGKSSDGGIFSSSKMGKAFEKNKFNVPDGRALPGTNEVLPYAMIGDEAFPLKSYILRPYPGIQIHRDETKKIFNERLSRARKVVEDAFGQLSQKFRVYQRRLKSLPENADKIIFTTCILHNFIKSDNDNQFASSMSEQLPRHITNISNQGGSAPQVAFEVREKFKQFFNSPAGQIHWN</sequence>
<evidence type="ECO:0000256" key="3">
    <source>
        <dbReference type="ARBA" id="ARBA00006958"/>
    </source>
</evidence>
<evidence type="ECO:0000256" key="5">
    <source>
        <dbReference type="ARBA" id="ARBA00022723"/>
    </source>
</evidence>
<evidence type="ECO:0000256" key="4">
    <source>
        <dbReference type="ARBA" id="ARBA00022722"/>
    </source>
</evidence>
<dbReference type="GO" id="GO:0005634">
    <property type="term" value="C:nucleus"/>
    <property type="evidence" value="ECO:0007669"/>
    <property type="project" value="UniProtKB-SubCell"/>
</dbReference>
<feature type="domain" description="DDE Tnp4" evidence="8">
    <location>
        <begin position="172"/>
        <end position="338"/>
    </location>
</feature>